<evidence type="ECO:0000256" key="7">
    <source>
        <dbReference type="SAM" id="Phobius"/>
    </source>
</evidence>
<dbReference type="SMART" id="SM00220">
    <property type="entry name" value="S_TKc"/>
    <property type="match status" value="1"/>
</dbReference>
<dbReference type="RefSeq" id="WP_237378699.1">
    <property type="nucleotide sequence ID" value="NZ_CP071793.1"/>
</dbReference>
<dbReference type="AlphaFoldDB" id="A0A8A4THE2"/>
<feature type="repeat" description="TPR" evidence="5">
    <location>
        <begin position="812"/>
        <end position="845"/>
    </location>
</feature>
<dbReference type="GO" id="GO:0005524">
    <property type="term" value="F:ATP binding"/>
    <property type="evidence" value="ECO:0007669"/>
    <property type="project" value="UniProtKB-UniRule"/>
</dbReference>
<dbReference type="SMART" id="SM00028">
    <property type="entry name" value="TPR"/>
    <property type="match status" value="7"/>
</dbReference>
<organism evidence="9 10">
    <name type="scientific">Sulfidibacter corallicola</name>
    <dbReference type="NCBI Taxonomy" id="2818388"/>
    <lineage>
        <taxon>Bacteria</taxon>
        <taxon>Pseudomonadati</taxon>
        <taxon>Acidobacteriota</taxon>
        <taxon>Holophagae</taxon>
        <taxon>Acanthopleuribacterales</taxon>
        <taxon>Acanthopleuribacteraceae</taxon>
        <taxon>Sulfidibacter</taxon>
    </lineage>
</organism>
<dbReference type="KEGG" id="scor:J3U87_25995"/>
<dbReference type="PANTHER" id="PTHR43289:SF34">
    <property type="entry name" value="SERINE_THREONINE-PROTEIN KINASE YBDM-RELATED"/>
    <property type="match status" value="1"/>
</dbReference>
<dbReference type="InterPro" id="IPR008271">
    <property type="entry name" value="Ser/Thr_kinase_AS"/>
</dbReference>
<dbReference type="Pfam" id="PF00069">
    <property type="entry name" value="Pkinase"/>
    <property type="match status" value="1"/>
</dbReference>
<dbReference type="PROSITE" id="PS50005">
    <property type="entry name" value="TPR"/>
    <property type="match status" value="1"/>
</dbReference>
<protein>
    <submittedName>
        <fullName evidence="9">Tetratricopeptide repeat protein</fullName>
    </submittedName>
</protein>
<keyword evidence="10" id="KW-1185">Reference proteome</keyword>
<dbReference type="Gene3D" id="1.25.40.10">
    <property type="entry name" value="Tetratricopeptide repeat domain"/>
    <property type="match status" value="3"/>
</dbReference>
<feature type="binding site" evidence="6">
    <location>
        <position position="101"/>
    </location>
    <ligand>
        <name>ATP</name>
        <dbReference type="ChEBI" id="CHEBI:30616"/>
    </ligand>
</feature>
<keyword evidence="7" id="KW-0472">Membrane</keyword>
<dbReference type="PROSITE" id="PS50011">
    <property type="entry name" value="PROTEIN_KINASE_DOM"/>
    <property type="match status" value="1"/>
</dbReference>
<dbReference type="SUPFAM" id="SSF56112">
    <property type="entry name" value="Protein kinase-like (PK-like)"/>
    <property type="match status" value="1"/>
</dbReference>
<evidence type="ECO:0000256" key="6">
    <source>
        <dbReference type="PROSITE-ProRule" id="PRU10141"/>
    </source>
</evidence>
<dbReference type="InterPro" id="IPR017441">
    <property type="entry name" value="Protein_kinase_ATP_BS"/>
</dbReference>
<keyword evidence="5" id="KW-0802">TPR repeat</keyword>
<dbReference type="InterPro" id="IPR011009">
    <property type="entry name" value="Kinase-like_dom_sf"/>
</dbReference>
<evidence type="ECO:0000259" key="8">
    <source>
        <dbReference type="PROSITE" id="PS50011"/>
    </source>
</evidence>
<evidence type="ECO:0000256" key="4">
    <source>
        <dbReference type="ARBA" id="ARBA00022840"/>
    </source>
</evidence>
<evidence type="ECO:0000313" key="10">
    <source>
        <dbReference type="Proteomes" id="UP000663929"/>
    </source>
</evidence>
<feature type="transmembrane region" description="Helical" evidence="7">
    <location>
        <begin position="393"/>
        <end position="413"/>
    </location>
</feature>
<dbReference type="EMBL" id="CP071793">
    <property type="protein sequence ID" value="QTD49053.1"/>
    <property type="molecule type" value="Genomic_DNA"/>
</dbReference>
<evidence type="ECO:0000256" key="2">
    <source>
        <dbReference type="ARBA" id="ARBA00022741"/>
    </source>
</evidence>
<dbReference type="Pfam" id="PF13374">
    <property type="entry name" value="TPR_10"/>
    <property type="match status" value="1"/>
</dbReference>
<dbReference type="PANTHER" id="PTHR43289">
    <property type="entry name" value="MITOGEN-ACTIVATED PROTEIN KINASE KINASE KINASE 20-RELATED"/>
    <property type="match status" value="1"/>
</dbReference>
<evidence type="ECO:0000256" key="3">
    <source>
        <dbReference type="ARBA" id="ARBA00022777"/>
    </source>
</evidence>
<keyword evidence="3" id="KW-0418">Kinase</keyword>
<keyword evidence="7" id="KW-1133">Transmembrane helix</keyword>
<dbReference type="InterPro" id="IPR000719">
    <property type="entry name" value="Prot_kinase_dom"/>
</dbReference>
<dbReference type="InterPro" id="IPR019734">
    <property type="entry name" value="TPR_rpt"/>
</dbReference>
<name>A0A8A4THE2_SULCO</name>
<dbReference type="PROSITE" id="PS00107">
    <property type="entry name" value="PROTEIN_KINASE_ATP"/>
    <property type="match status" value="1"/>
</dbReference>
<feature type="domain" description="Protein kinase" evidence="8">
    <location>
        <begin position="71"/>
        <end position="374"/>
    </location>
</feature>
<accession>A0A8A4THE2</accession>
<sequence length="1078" mass="121653">MSGTLKRERKAFDLLMEILALEQDRRVAVLSEKCGDDRELFELVRARLAVEEELDFSMLLGDQPPERLGNYRILGVLGEGGMGLIYEAVREDETALPVAIKILRRHLESSVHARRFVMERRILGQLKHPHICQIYDSNLTPAGQPYFVMERIRGEHLDVHCVRFGLDLNQRLDLFLKICDAVAFAHKKLVIHRDLKPANILVDQHGMPKLLDFGIASLIDPETGYQQAVTEAAGRVLTPLYASPEQLRSQPLSTASDIFTLGILLCEMITGCRPFHRSEGSPLELLERMNGGPAPLASSLLRSTLPAQVPPWGWFERDRSDAYDPGPVTWVTKLRGDLDCIVGKALAFDPEDRYQSVADLAGDIVRYQNDVPILARPSSWRYRTRCFVRRNRLSVTAALFTTMMAVLFSAALYRQWRMIDEERRINAQTSQFIQDIFVGADPFAMESTDLSVEFLLENASNNLEEAFGDRPEMQARLASVLGLINRQMGFLETAEPLLARAYRLERERHGVRHPVPIKAGMELGLLYLEQGRVEEAIPLLTAAESFFEEAPTNAAGRDYAKALINRGRADLELGRWKAVEARIRKARSILDTIEPVDVEDISEVNNLWGILLFQTNRLAEAEEVFRQNVLLWKRHRGAEHLMTISAQSNLANVYSKLGAYDKALDVTAQSIRIARTRLGSKHPTLAGLLVSLGNLHFKADHHEASRVAFEEALAIRRERLGEDHPKTTTIKNNLAAVLQHDGDLFGSREYYREVLQDWTASRGEQHPDTELALRNLAFSELMIGNPETSARLAARAVAAGAAFGETDPVPGAKAYLWLGRALLESHEYDEAARALDRSRSLFRSSTNHGTSRDRPLLELARLRYAMGNLTESADRARLVLHLNRNRTRGLRMSRANGLLASIALSRGDTLEAACYLGIDTTAITSSALPSFEDYYHDLSVARYLAAVVSVDAARARLVDNLERTARRYGEETLPWFEVASVLALYENLRVPSDLPLDHLADLVSSHTELPERHRIVSRIEAVRLLRRYLTQPSTRHWLALKAFWRGEDRQAPQFREVRTLFQRYLVAERLKDLDESAS</sequence>
<dbReference type="CDD" id="cd14014">
    <property type="entry name" value="STKc_PknB_like"/>
    <property type="match status" value="1"/>
</dbReference>
<proteinExistence type="predicted"/>
<dbReference type="Pfam" id="PF13424">
    <property type="entry name" value="TPR_12"/>
    <property type="match status" value="3"/>
</dbReference>
<dbReference type="Gene3D" id="3.30.200.20">
    <property type="entry name" value="Phosphorylase Kinase, domain 1"/>
    <property type="match status" value="1"/>
</dbReference>
<dbReference type="InterPro" id="IPR011990">
    <property type="entry name" value="TPR-like_helical_dom_sf"/>
</dbReference>
<keyword evidence="1" id="KW-0808">Transferase</keyword>
<keyword evidence="2 6" id="KW-0547">Nucleotide-binding</keyword>
<dbReference type="Proteomes" id="UP000663929">
    <property type="component" value="Chromosome"/>
</dbReference>
<keyword evidence="7" id="KW-0812">Transmembrane</keyword>
<gene>
    <name evidence="9" type="ORF">J3U87_25995</name>
</gene>
<dbReference type="GO" id="GO:0004674">
    <property type="term" value="F:protein serine/threonine kinase activity"/>
    <property type="evidence" value="ECO:0007669"/>
    <property type="project" value="TreeGrafter"/>
</dbReference>
<evidence type="ECO:0000256" key="5">
    <source>
        <dbReference type="PROSITE-ProRule" id="PRU00339"/>
    </source>
</evidence>
<dbReference type="SUPFAM" id="SSF48452">
    <property type="entry name" value="TPR-like"/>
    <property type="match status" value="3"/>
</dbReference>
<dbReference type="Gene3D" id="1.10.510.10">
    <property type="entry name" value="Transferase(Phosphotransferase) domain 1"/>
    <property type="match status" value="1"/>
</dbReference>
<evidence type="ECO:0000313" key="9">
    <source>
        <dbReference type="EMBL" id="QTD49053.1"/>
    </source>
</evidence>
<keyword evidence="4 6" id="KW-0067">ATP-binding</keyword>
<reference evidence="9" key="1">
    <citation type="submission" date="2021-03" db="EMBL/GenBank/DDBJ databases">
        <title>Acanthopleuribacteraceae sp. M133.</title>
        <authorList>
            <person name="Wang G."/>
        </authorList>
    </citation>
    <scope>NUCLEOTIDE SEQUENCE</scope>
    <source>
        <strain evidence="9">M133</strain>
    </source>
</reference>
<evidence type="ECO:0000256" key="1">
    <source>
        <dbReference type="ARBA" id="ARBA00022679"/>
    </source>
</evidence>
<dbReference type="PROSITE" id="PS00108">
    <property type="entry name" value="PROTEIN_KINASE_ST"/>
    <property type="match status" value="1"/>
</dbReference>